<protein>
    <submittedName>
        <fullName evidence="11">ATP-binding cassette, subfamily B, MsbA</fullName>
    </submittedName>
</protein>
<dbReference type="Pfam" id="PF00005">
    <property type="entry name" value="ABC_tran"/>
    <property type="match status" value="1"/>
</dbReference>
<keyword evidence="2" id="KW-0813">Transport</keyword>
<dbReference type="InterPro" id="IPR011527">
    <property type="entry name" value="ABC1_TM_dom"/>
</dbReference>
<gene>
    <name evidence="11" type="ORF">SAMN02927921_00813</name>
</gene>
<dbReference type="SMART" id="SM00382">
    <property type="entry name" value="AAA"/>
    <property type="match status" value="1"/>
</dbReference>
<dbReference type="Proteomes" id="UP000182248">
    <property type="component" value="Unassembled WGS sequence"/>
</dbReference>
<name>A0A1K1MWJ5_9FLAO</name>
<dbReference type="CDD" id="cd18552">
    <property type="entry name" value="ABC_6TM_MsbA_like"/>
    <property type="match status" value="1"/>
</dbReference>
<feature type="transmembrane region" description="Helical" evidence="8">
    <location>
        <begin position="276"/>
        <end position="295"/>
    </location>
</feature>
<dbReference type="FunFam" id="3.40.50.300:FF:000287">
    <property type="entry name" value="Multidrug ABC transporter ATP-binding protein"/>
    <property type="match status" value="1"/>
</dbReference>
<evidence type="ECO:0000256" key="5">
    <source>
        <dbReference type="ARBA" id="ARBA00022840"/>
    </source>
</evidence>
<keyword evidence="5 11" id="KW-0067">ATP-binding</keyword>
<evidence type="ECO:0000256" key="7">
    <source>
        <dbReference type="ARBA" id="ARBA00023136"/>
    </source>
</evidence>
<dbReference type="PROSITE" id="PS50929">
    <property type="entry name" value="ABC_TM1F"/>
    <property type="match status" value="1"/>
</dbReference>
<sequence>MDYFKKIFRFARPYRKYAVLNVICNILYALFATLSMVSLIPMLTVLFGEAENVTTRPAYEGLGHLKSYLEDYLNYYITTTNENHGAEYTLGAMVVIIISLFLLKNLFNYLAMFFITFLRNGVLKDIRNAMYKKVVELPIAYFSEKRKGDVIARISSDVLEIQHSFLSILELIVREPLTIVFTIVAMFALSAKLTLFVFIFIPVSGFIISMIGKRLKKQSDQAQLEQGYFLSIIEETLGGLKVIKGFNSEKYFNKRFRDSTKRFYQLSNKILNRQNLASPASEFLGIIVIAILLWYGGHMVLIEGSLNGPVFITYMGLAYNILTPAKAISKASYGVKKGNAAAERVLQVLEEKNTIADTPASRTKDHFDSEIRIDRINFQYEEEKVLRNFSLHIPKGKTVALVGQSGSGKSTIANLLTRFYDVQEGSISIDGINIRDMELQSLRGLMGLVTQDSILFNDTVKANVSLGKENATDQEVEEALKVANAYEFVSQLPQGIHTNIGDSGNKLSGGQKQRLSIARAVLKNPPIMILDEATSALDTESEKLVQKALENMMKNRTSVVIAHRLSTIQNSDLIVVMQRGEIVEQGTHNELMEKNSNYRKLVDMQSFE</sequence>
<organism evidence="11 12">
    <name type="scientific">Sinomicrobium oceani</name>
    <dbReference type="NCBI Taxonomy" id="1150368"/>
    <lineage>
        <taxon>Bacteria</taxon>
        <taxon>Pseudomonadati</taxon>
        <taxon>Bacteroidota</taxon>
        <taxon>Flavobacteriia</taxon>
        <taxon>Flavobacteriales</taxon>
        <taxon>Flavobacteriaceae</taxon>
        <taxon>Sinomicrobium</taxon>
    </lineage>
</organism>
<dbReference type="Pfam" id="PF00664">
    <property type="entry name" value="ABC_membrane"/>
    <property type="match status" value="1"/>
</dbReference>
<dbReference type="InterPro" id="IPR039421">
    <property type="entry name" value="Type_1_exporter"/>
</dbReference>
<dbReference type="PROSITE" id="PS00211">
    <property type="entry name" value="ABC_TRANSPORTER_1"/>
    <property type="match status" value="1"/>
</dbReference>
<evidence type="ECO:0000313" key="12">
    <source>
        <dbReference type="Proteomes" id="UP000182248"/>
    </source>
</evidence>
<dbReference type="InterPro" id="IPR017871">
    <property type="entry name" value="ABC_transporter-like_CS"/>
</dbReference>
<proteinExistence type="predicted"/>
<dbReference type="GO" id="GO:0015421">
    <property type="term" value="F:ABC-type oligopeptide transporter activity"/>
    <property type="evidence" value="ECO:0007669"/>
    <property type="project" value="TreeGrafter"/>
</dbReference>
<dbReference type="GO" id="GO:0005524">
    <property type="term" value="F:ATP binding"/>
    <property type="evidence" value="ECO:0007669"/>
    <property type="project" value="UniProtKB-KW"/>
</dbReference>
<dbReference type="SUPFAM" id="SSF90123">
    <property type="entry name" value="ABC transporter transmembrane region"/>
    <property type="match status" value="1"/>
</dbReference>
<evidence type="ECO:0000256" key="3">
    <source>
        <dbReference type="ARBA" id="ARBA00022692"/>
    </source>
</evidence>
<keyword evidence="3 8" id="KW-0812">Transmembrane</keyword>
<dbReference type="InterPro" id="IPR027417">
    <property type="entry name" value="P-loop_NTPase"/>
</dbReference>
<evidence type="ECO:0000256" key="8">
    <source>
        <dbReference type="SAM" id="Phobius"/>
    </source>
</evidence>
<dbReference type="STRING" id="1150368.SAMN02927921_00813"/>
<reference evidence="11 12" key="1">
    <citation type="submission" date="2016-11" db="EMBL/GenBank/DDBJ databases">
        <authorList>
            <person name="Jaros S."/>
            <person name="Januszkiewicz K."/>
            <person name="Wedrychowicz H."/>
        </authorList>
    </citation>
    <scope>NUCLEOTIDE SEQUENCE [LARGE SCALE GENOMIC DNA]</scope>
    <source>
        <strain evidence="11 12">CGMCC 1.12145</strain>
    </source>
</reference>
<evidence type="ECO:0000313" key="11">
    <source>
        <dbReference type="EMBL" id="SFW26358.1"/>
    </source>
</evidence>
<dbReference type="GO" id="GO:0016887">
    <property type="term" value="F:ATP hydrolysis activity"/>
    <property type="evidence" value="ECO:0007669"/>
    <property type="project" value="InterPro"/>
</dbReference>
<dbReference type="AlphaFoldDB" id="A0A1K1MWJ5"/>
<keyword evidence="6 8" id="KW-1133">Transmembrane helix</keyword>
<dbReference type="Gene3D" id="1.20.1560.10">
    <property type="entry name" value="ABC transporter type 1, transmembrane domain"/>
    <property type="match status" value="1"/>
</dbReference>
<evidence type="ECO:0000256" key="4">
    <source>
        <dbReference type="ARBA" id="ARBA00022741"/>
    </source>
</evidence>
<evidence type="ECO:0000259" key="10">
    <source>
        <dbReference type="PROSITE" id="PS50929"/>
    </source>
</evidence>
<dbReference type="Gene3D" id="3.40.50.300">
    <property type="entry name" value="P-loop containing nucleotide triphosphate hydrolases"/>
    <property type="match status" value="1"/>
</dbReference>
<comment type="subcellular location">
    <subcellularLocation>
        <location evidence="1">Cell membrane</location>
        <topology evidence="1">Multi-pass membrane protein</topology>
    </subcellularLocation>
</comment>
<feature type="domain" description="ABC transmembrane type-1" evidence="10">
    <location>
        <begin position="72"/>
        <end position="337"/>
    </location>
</feature>
<dbReference type="PANTHER" id="PTHR43394">
    <property type="entry name" value="ATP-DEPENDENT PERMEASE MDL1, MITOCHONDRIAL"/>
    <property type="match status" value="1"/>
</dbReference>
<feature type="domain" description="ABC transporter" evidence="9">
    <location>
        <begin position="371"/>
        <end position="604"/>
    </location>
</feature>
<evidence type="ECO:0000256" key="6">
    <source>
        <dbReference type="ARBA" id="ARBA00022989"/>
    </source>
</evidence>
<dbReference type="RefSeq" id="WP_072316081.1">
    <property type="nucleotide sequence ID" value="NZ_FPJE01000003.1"/>
</dbReference>
<evidence type="ECO:0000256" key="1">
    <source>
        <dbReference type="ARBA" id="ARBA00004651"/>
    </source>
</evidence>
<evidence type="ECO:0000259" key="9">
    <source>
        <dbReference type="PROSITE" id="PS50893"/>
    </source>
</evidence>
<dbReference type="PANTHER" id="PTHR43394:SF1">
    <property type="entry name" value="ATP-BINDING CASSETTE SUB-FAMILY B MEMBER 10, MITOCHONDRIAL"/>
    <property type="match status" value="1"/>
</dbReference>
<dbReference type="InterPro" id="IPR003593">
    <property type="entry name" value="AAA+_ATPase"/>
</dbReference>
<dbReference type="PROSITE" id="PS50893">
    <property type="entry name" value="ABC_TRANSPORTER_2"/>
    <property type="match status" value="1"/>
</dbReference>
<dbReference type="SUPFAM" id="SSF52540">
    <property type="entry name" value="P-loop containing nucleoside triphosphate hydrolases"/>
    <property type="match status" value="1"/>
</dbReference>
<dbReference type="InterPro" id="IPR036640">
    <property type="entry name" value="ABC1_TM_sf"/>
</dbReference>
<feature type="transmembrane region" description="Helical" evidence="8">
    <location>
        <begin position="20"/>
        <end position="47"/>
    </location>
</feature>
<feature type="transmembrane region" description="Helical" evidence="8">
    <location>
        <begin position="171"/>
        <end position="189"/>
    </location>
</feature>
<feature type="transmembrane region" description="Helical" evidence="8">
    <location>
        <begin position="90"/>
        <end position="118"/>
    </location>
</feature>
<feature type="transmembrane region" description="Helical" evidence="8">
    <location>
        <begin position="195"/>
        <end position="212"/>
    </location>
</feature>
<dbReference type="OrthoDB" id="9780296at2"/>
<keyword evidence="7 8" id="KW-0472">Membrane</keyword>
<dbReference type="GO" id="GO:0005886">
    <property type="term" value="C:plasma membrane"/>
    <property type="evidence" value="ECO:0007669"/>
    <property type="project" value="UniProtKB-SubCell"/>
</dbReference>
<evidence type="ECO:0000256" key="2">
    <source>
        <dbReference type="ARBA" id="ARBA00022448"/>
    </source>
</evidence>
<keyword evidence="12" id="KW-1185">Reference proteome</keyword>
<accession>A0A1K1MWJ5</accession>
<dbReference type="EMBL" id="FPJE01000003">
    <property type="protein sequence ID" value="SFW26358.1"/>
    <property type="molecule type" value="Genomic_DNA"/>
</dbReference>
<keyword evidence="4" id="KW-0547">Nucleotide-binding</keyword>
<dbReference type="InterPro" id="IPR003439">
    <property type="entry name" value="ABC_transporter-like_ATP-bd"/>
</dbReference>